<dbReference type="AlphaFoldDB" id="A0AAV0Z5J1"/>
<protein>
    <submittedName>
        <fullName evidence="1">Uncharacterized protein</fullName>
    </submittedName>
</protein>
<reference evidence="1 2" key="1">
    <citation type="submission" date="2023-01" db="EMBL/GenBank/DDBJ databases">
        <authorList>
            <person name="Kreplak J."/>
        </authorList>
    </citation>
    <scope>NUCLEOTIDE SEQUENCE [LARGE SCALE GENOMIC DNA]</scope>
</reference>
<keyword evidence="2" id="KW-1185">Reference proteome</keyword>
<sequence>MEGIGVKIIEFMVGLRRGRRGIPQHRCVISHRHRGCSCVPPVQICCLDFYLIFVVSREIKPRNVYDFPRDEDDSEPYQLNEFNNNNIYMAPLETSLLDQREVLNRNDIGGTSFEHTIIEEEELKVSNDASDYVTDDYEYESLINEDEDSNSE</sequence>
<proteinExistence type="predicted"/>
<accession>A0AAV0Z5J1</accession>
<dbReference type="EMBL" id="OX451735">
    <property type="protein sequence ID" value="CAI8593549.1"/>
    <property type="molecule type" value="Genomic_DNA"/>
</dbReference>
<organism evidence="1 2">
    <name type="scientific">Vicia faba</name>
    <name type="common">Broad bean</name>
    <name type="synonym">Faba vulgaris</name>
    <dbReference type="NCBI Taxonomy" id="3906"/>
    <lineage>
        <taxon>Eukaryota</taxon>
        <taxon>Viridiplantae</taxon>
        <taxon>Streptophyta</taxon>
        <taxon>Embryophyta</taxon>
        <taxon>Tracheophyta</taxon>
        <taxon>Spermatophyta</taxon>
        <taxon>Magnoliopsida</taxon>
        <taxon>eudicotyledons</taxon>
        <taxon>Gunneridae</taxon>
        <taxon>Pentapetalae</taxon>
        <taxon>rosids</taxon>
        <taxon>fabids</taxon>
        <taxon>Fabales</taxon>
        <taxon>Fabaceae</taxon>
        <taxon>Papilionoideae</taxon>
        <taxon>50 kb inversion clade</taxon>
        <taxon>NPAAA clade</taxon>
        <taxon>Hologalegina</taxon>
        <taxon>IRL clade</taxon>
        <taxon>Fabeae</taxon>
        <taxon>Vicia</taxon>
    </lineage>
</organism>
<gene>
    <name evidence="1" type="ORF">VFH_I096920</name>
</gene>
<evidence type="ECO:0000313" key="2">
    <source>
        <dbReference type="Proteomes" id="UP001157006"/>
    </source>
</evidence>
<name>A0AAV0Z5J1_VICFA</name>
<evidence type="ECO:0000313" key="1">
    <source>
        <dbReference type="EMBL" id="CAI8593549.1"/>
    </source>
</evidence>
<dbReference type="Proteomes" id="UP001157006">
    <property type="component" value="Chromosome 1S"/>
</dbReference>